<proteinExistence type="inferred from homology"/>
<dbReference type="PANTHER" id="PTHR42760:SF123">
    <property type="entry name" value="OXIDOREDUCTASE"/>
    <property type="match status" value="1"/>
</dbReference>
<dbReference type="SUPFAM" id="SSF51735">
    <property type="entry name" value="NAD(P)-binding Rossmann-fold domains"/>
    <property type="match status" value="1"/>
</dbReference>
<evidence type="ECO:0000313" key="4">
    <source>
        <dbReference type="Proteomes" id="UP000626220"/>
    </source>
</evidence>
<dbReference type="SMART" id="SM00822">
    <property type="entry name" value="PKS_KR"/>
    <property type="match status" value="1"/>
</dbReference>
<keyword evidence="4" id="KW-1185">Reference proteome</keyword>
<evidence type="ECO:0000259" key="2">
    <source>
        <dbReference type="SMART" id="SM00822"/>
    </source>
</evidence>
<dbReference type="Proteomes" id="UP000626220">
    <property type="component" value="Unassembled WGS sequence"/>
</dbReference>
<name>A0A8J3H0N2_9RHOB</name>
<dbReference type="PRINTS" id="PR00080">
    <property type="entry name" value="SDRFAMILY"/>
</dbReference>
<dbReference type="RefSeq" id="WP_189682214.1">
    <property type="nucleotide sequence ID" value="NZ_BNCJ01000019.1"/>
</dbReference>
<dbReference type="PANTHER" id="PTHR42760">
    <property type="entry name" value="SHORT-CHAIN DEHYDROGENASES/REDUCTASES FAMILY MEMBER"/>
    <property type="match status" value="1"/>
</dbReference>
<dbReference type="PROSITE" id="PS00061">
    <property type="entry name" value="ADH_SHORT"/>
    <property type="match status" value="1"/>
</dbReference>
<gene>
    <name evidence="3" type="ORF">GCM10017056_43290</name>
</gene>
<sequence length="265" mass="26894">MTDFGLAGRVAVVTGGASGIGRAIALGLAEAGAKVTVLDRETDGAAETARLVAATGGSCRVLDCDVSDPDSVQAAADTIGAEDGPVRILVNNAAIIRPGGLMDLAMADWSALLSVNLTGYFICAQTFGRMMKANGGGSIVHNASIAARNPTPQTGAYSVAKAGVAMLSRQLAVEWGPFGIRSNCVSPGMILTPFSQSMYDKPGVMEARCATIPARRIGDPQDIVSAVLFLASDQAGYVTGADLGIDGGFAGNLLGLVPRAGYDTA</sequence>
<protein>
    <submittedName>
        <fullName evidence="3">Oxidoreductase</fullName>
    </submittedName>
</protein>
<dbReference type="AlphaFoldDB" id="A0A8J3H0N2"/>
<reference evidence="3" key="2">
    <citation type="submission" date="2020-09" db="EMBL/GenBank/DDBJ databases">
        <authorList>
            <person name="Sun Q."/>
            <person name="Kim S."/>
        </authorList>
    </citation>
    <scope>NUCLEOTIDE SEQUENCE</scope>
    <source>
        <strain evidence="3">KCTC 42650</strain>
    </source>
</reference>
<dbReference type="GO" id="GO:0030497">
    <property type="term" value="P:fatty acid elongation"/>
    <property type="evidence" value="ECO:0007669"/>
    <property type="project" value="TreeGrafter"/>
</dbReference>
<feature type="domain" description="Ketoreductase" evidence="2">
    <location>
        <begin position="9"/>
        <end position="169"/>
    </location>
</feature>
<dbReference type="PRINTS" id="PR00081">
    <property type="entry name" value="GDHRDH"/>
</dbReference>
<dbReference type="InterPro" id="IPR020904">
    <property type="entry name" value="Sc_DH/Rdtase_CS"/>
</dbReference>
<reference evidence="3" key="1">
    <citation type="journal article" date="2014" name="Int. J. Syst. Evol. Microbiol.">
        <title>Complete genome sequence of Corynebacterium casei LMG S-19264T (=DSM 44701T), isolated from a smear-ripened cheese.</title>
        <authorList>
            <consortium name="US DOE Joint Genome Institute (JGI-PGF)"/>
            <person name="Walter F."/>
            <person name="Albersmeier A."/>
            <person name="Kalinowski J."/>
            <person name="Ruckert C."/>
        </authorList>
    </citation>
    <scope>NUCLEOTIDE SEQUENCE</scope>
    <source>
        <strain evidence="3">KCTC 42650</strain>
    </source>
</reference>
<dbReference type="Gene3D" id="3.40.50.720">
    <property type="entry name" value="NAD(P)-binding Rossmann-like Domain"/>
    <property type="match status" value="1"/>
</dbReference>
<dbReference type="EMBL" id="BNCJ01000019">
    <property type="protein sequence ID" value="GHF67385.1"/>
    <property type="molecule type" value="Genomic_DNA"/>
</dbReference>
<dbReference type="NCBIfam" id="NF005559">
    <property type="entry name" value="PRK07231.1"/>
    <property type="match status" value="1"/>
</dbReference>
<dbReference type="InterPro" id="IPR057326">
    <property type="entry name" value="KR_dom"/>
</dbReference>
<dbReference type="GO" id="GO:0016616">
    <property type="term" value="F:oxidoreductase activity, acting on the CH-OH group of donors, NAD or NADP as acceptor"/>
    <property type="evidence" value="ECO:0007669"/>
    <property type="project" value="TreeGrafter"/>
</dbReference>
<dbReference type="Pfam" id="PF13561">
    <property type="entry name" value="adh_short_C2"/>
    <property type="match status" value="1"/>
</dbReference>
<evidence type="ECO:0000313" key="3">
    <source>
        <dbReference type="EMBL" id="GHF67385.1"/>
    </source>
</evidence>
<evidence type="ECO:0000256" key="1">
    <source>
        <dbReference type="ARBA" id="ARBA00006484"/>
    </source>
</evidence>
<dbReference type="FunFam" id="3.40.50.720:FF:000084">
    <property type="entry name" value="Short-chain dehydrogenase reductase"/>
    <property type="match status" value="1"/>
</dbReference>
<comment type="similarity">
    <text evidence="1">Belongs to the short-chain dehydrogenases/reductases (SDR) family.</text>
</comment>
<dbReference type="InterPro" id="IPR036291">
    <property type="entry name" value="NAD(P)-bd_dom_sf"/>
</dbReference>
<accession>A0A8J3H0N2</accession>
<organism evidence="3 4">
    <name type="scientific">Seohaeicola zhoushanensis</name>
    <dbReference type="NCBI Taxonomy" id="1569283"/>
    <lineage>
        <taxon>Bacteria</taxon>
        <taxon>Pseudomonadati</taxon>
        <taxon>Pseudomonadota</taxon>
        <taxon>Alphaproteobacteria</taxon>
        <taxon>Rhodobacterales</taxon>
        <taxon>Roseobacteraceae</taxon>
        <taxon>Seohaeicola</taxon>
    </lineage>
</organism>
<dbReference type="InterPro" id="IPR002347">
    <property type="entry name" value="SDR_fam"/>
</dbReference>
<dbReference type="CDD" id="cd05233">
    <property type="entry name" value="SDR_c"/>
    <property type="match status" value="1"/>
</dbReference>
<comment type="caution">
    <text evidence="3">The sequence shown here is derived from an EMBL/GenBank/DDBJ whole genome shotgun (WGS) entry which is preliminary data.</text>
</comment>